<comment type="caution">
    <text evidence="2">The sequence shown here is derived from an EMBL/GenBank/DDBJ whole genome shotgun (WGS) entry which is preliminary data.</text>
</comment>
<evidence type="ECO:0000313" key="3">
    <source>
        <dbReference type="Proteomes" id="UP001152320"/>
    </source>
</evidence>
<evidence type="ECO:0000313" key="2">
    <source>
        <dbReference type="EMBL" id="KAJ8029338.1"/>
    </source>
</evidence>
<dbReference type="AlphaFoldDB" id="A0A9Q1H146"/>
<dbReference type="Proteomes" id="UP001152320">
    <property type="component" value="Chromosome 14"/>
</dbReference>
<reference evidence="2" key="1">
    <citation type="submission" date="2021-10" db="EMBL/GenBank/DDBJ databases">
        <title>Tropical sea cucumber genome reveals ecological adaptation and Cuvierian tubules defense mechanism.</title>
        <authorList>
            <person name="Chen T."/>
        </authorList>
    </citation>
    <scope>NUCLEOTIDE SEQUENCE</scope>
    <source>
        <strain evidence="2">Nanhai2018</strain>
        <tissue evidence="2">Muscle</tissue>
    </source>
</reference>
<organism evidence="2 3">
    <name type="scientific">Holothuria leucospilota</name>
    <name type="common">Black long sea cucumber</name>
    <name type="synonym">Mertensiothuria leucospilota</name>
    <dbReference type="NCBI Taxonomy" id="206669"/>
    <lineage>
        <taxon>Eukaryota</taxon>
        <taxon>Metazoa</taxon>
        <taxon>Echinodermata</taxon>
        <taxon>Eleutherozoa</taxon>
        <taxon>Echinozoa</taxon>
        <taxon>Holothuroidea</taxon>
        <taxon>Aspidochirotacea</taxon>
        <taxon>Aspidochirotida</taxon>
        <taxon>Holothuriidae</taxon>
        <taxon>Holothuria</taxon>
    </lineage>
</organism>
<gene>
    <name evidence="2" type="ORF">HOLleu_28709</name>
</gene>
<feature type="compositionally biased region" description="Polar residues" evidence="1">
    <location>
        <begin position="99"/>
        <end position="118"/>
    </location>
</feature>
<evidence type="ECO:0000256" key="1">
    <source>
        <dbReference type="SAM" id="MobiDB-lite"/>
    </source>
</evidence>
<name>A0A9Q1H146_HOLLE</name>
<feature type="region of interest" description="Disordered" evidence="1">
    <location>
        <begin position="99"/>
        <end position="133"/>
    </location>
</feature>
<accession>A0A9Q1H146</accession>
<sequence>MKYKTLNGSDTYANIQKATVNKMDSYSIWVVILVSSVMCLHSCLAQTNATGVATEVTTSCCDGAASAGADVATDVAEVVTSQTVRRVEPSQTVQALVTNQTAQSVKPSQTAQTTTTSDPKGEPEGEVTTEKSGSSVTSTYMYWSVTSFVTLIVMTLL</sequence>
<proteinExistence type="predicted"/>
<dbReference type="EMBL" id="JAIZAY010000014">
    <property type="protein sequence ID" value="KAJ8029338.1"/>
    <property type="molecule type" value="Genomic_DNA"/>
</dbReference>
<keyword evidence="3" id="KW-1185">Reference proteome</keyword>
<protein>
    <submittedName>
        <fullName evidence="2">Uncharacterized protein</fullName>
    </submittedName>
</protein>